<keyword evidence="6 8" id="KW-0675">Receptor</keyword>
<evidence type="ECO:0000259" key="10">
    <source>
        <dbReference type="PROSITE" id="PS50262"/>
    </source>
</evidence>
<dbReference type="SUPFAM" id="SSF81321">
    <property type="entry name" value="Family A G protein-coupled receptor-like"/>
    <property type="match status" value="1"/>
</dbReference>
<keyword evidence="12" id="KW-1185">Reference proteome</keyword>
<reference evidence="11" key="1">
    <citation type="submission" date="2019-08" db="EMBL/GenBank/DDBJ databases">
        <title>The improved chromosome-level genome for the pearl oyster Pinctada fucata martensii using PacBio sequencing and Hi-C.</title>
        <authorList>
            <person name="Zheng Z."/>
        </authorList>
    </citation>
    <scope>NUCLEOTIDE SEQUENCE</scope>
    <source>
        <strain evidence="11">ZZ-2019</strain>
        <tissue evidence="11">Adductor muscle</tissue>
    </source>
</reference>
<dbReference type="PANTHER" id="PTHR45695:SF22">
    <property type="entry name" value="G-PROTEIN COUPLED RECEPTORS FAMILY 1 PROFILE DOMAIN-CONTAINING PROTEIN"/>
    <property type="match status" value="1"/>
</dbReference>
<dbReference type="GO" id="GO:0005886">
    <property type="term" value="C:plasma membrane"/>
    <property type="evidence" value="ECO:0007669"/>
    <property type="project" value="TreeGrafter"/>
</dbReference>
<proteinExistence type="inferred from homology"/>
<keyword evidence="7 8" id="KW-0807">Transducer</keyword>
<evidence type="ECO:0000256" key="1">
    <source>
        <dbReference type="ARBA" id="ARBA00004141"/>
    </source>
</evidence>
<evidence type="ECO:0000256" key="4">
    <source>
        <dbReference type="ARBA" id="ARBA00023040"/>
    </source>
</evidence>
<evidence type="ECO:0000256" key="2">
    <source>
        <dbReference type="ARBA" id="ARBA00022692"/>
    </source>
</evidence>
<dbReference type="InterPro" id="IPR000276">
    <property type="entry name" value="GPCR_Rhodpsn"/>
</dbReference>
<evidence type="ECO:0000256" key="9">
    <source>
        <dbReference type="SAM" id="Phobius"/>
    </source>
</evidence>
<evidence type="ECO:0000313" key="11">
    <source>
        <dbReference type="EMBL" id="KAK3097632.1"/>
    </source>
</evidence>
<dbReference type="AlphaFoldDB" id="A0AA89C0I9"/>
<accession>A0AA89C0I9</accession>
<dbReference type="PROSITE" id="PS00237">
    <property type="entry name" value="G_PROTEIN_RECEP_F1_1"/>
    <property type="match status" value="1"/>
</dbReference>
<feature type="transmembrane region" description="Helical" evidence="9">
    <location>
        <begin position="26"/>
        <end position="48"/>
    </location>
</feature>
<feature type="transmembrane region" description="Helical" evidence="9">
    <location>
        <begin position="102"/>
        <end position="128"/>
    </location>
</feature>
<organism evidence="11 12">
    <name type="scientific">Pinctada imbricata</name>
    <name type="common">Atlantic pearl-oyster</name>
    <name type="synonym">Pinctada martensii</name>
    <dbReference type="NCBI Taxonomy" id="66713"/>
    <lineage>
        <taxon>Eukaryota</taxon>
        <taxon>Metazoa</taxon>
        <taxon>Spiralia</taxon>
        <taxon>Lophotrochozoa</taxon>
        <taxon>Mollusca</taxon>
        <taxon>Bivalvia</taxon>
        <taxon>Autobranchia</taxon>
        <taxon>Pteriomorphia</taxon>
        <taxon>Pterioida</taxon>
        <taxon>Pterioidea</taxon>
        <taxon>Pteriidae</taxon>
        <taxon>Pinctada</taxon>
    </lineage>
</organism>
<keyword evidence="2 8" id="KW-0812">Transmembrane</keyword>
<keyword evidence="4 8" id="KW-0297">G-protein coupled receptor</keyword>
<dbReference type="Gene3D" id="1.20.1070.10">
    <property type="entry name" value="Rhodopsin 7-helix transmembrane proteins"/>
    <property type="match status" value="1"/>
</dbReference>
<evidence type="ECO:0000256" key="8">
    <source>
        <dbReference type="RuleBase" id="RU000688"/>
    </source>
</evidence>
<name>A0AA89C0I9_PINIB</name>
<evidence type="ECO:0000313" key="12">
    <source>
        <dbReference type="Proteomes" id="UP001186944"/>
    </source>
</evidence>
<comment type="subcellular location">
    <subcellularLocation>
        <location evidence="1">Membrane</location>
        <topology evidence="1">Multi-pass membrane protein</topology>
    </subcellularLocation>
</comment>
<gene>
    <name evidence="11" type="ORF">FSP39_011559</name>
</gene>
<protein>
    <recommendedName>
        <fullName evidence="10">G-protein coupled receptors family 1 profile domain-containing protein</fullName>
    </recommendedName>
</protein>
<sequence>MISQNSTITDLVPLAFVSRERSLPTIVVNAVLFVVGFIANLTVFVTLFRNRTSQSRCNRFILHLSFADLAVITIVPPTEIAWHSSITWDYGNFACKLYKFAYIFGQNATSFILIMISIDRFIAIVYPMVLPSVSKRNSRIMLATAWILSFLASIPQLTLNKADADDIATPVLDIKINNGEIQTKIYDKREDIGFSLA</sequence>
<feature type="transmembrane region" description="Helical" evidence="9">
    <location>
        <begin position="140"/>
        <end position="159"/>
    </location>
</feature>
<evidence type="ECO:0000256" key="6">
    <source>
        <dbReference type="ARBA" id="ARBA00023170"/>
    </source>
</evidence>
<dbReference type="PROSITE" id="PS50262">
    <property type="entry name" value="G_PROTEIN_RECEP_F1_2"/>
    <property type="match status" value="1"/>
</dbReference>
<dbReference type="Pfam" id="PF00001">
    <property type="entry name" value="7tm_1"/>
    <property type="match status" value="1"/>
</dbReference>
<dbReference type="GO" id="GO:0004930">
    <property type="term" value="F:G protein-coupled receptor activity"/>
    <property type="evidence" value="ECO:0007669"/>
    <property type="project" value="UniProtKB-KW"/>
</dbReference>
<feature type="domain" description="G-protein coupled receptors family 1 profile" evidence="10">
    <location>
        <begin position="39"/>
        <end position="197"/>
    </location>
</feature>
<dbReference type="PANTHER" id="PTHR45695">
    <property type="entry name" value="LEUCOKININ RECEPTOR-RELATED"/>
    <property type="match status" value="1"/>
</dbReference>
<evidence type="ECO:0000256" key="3">
    <source>
        <dbReference type="ARBA" id="ARBA00022989"/>
    </source>
</evidence>
<keyword evidence="5 9" id="KW-0472">Membrane</keyword>
<evidence type="ECO:0000256" key="5">
    <source>
        <dbReference type="ARBA" id="ARBA00023136"/>
    </source>
</evidence>
<keyword evidence="3 9" id="KW-1133">Transmembrane helix</keyword>
<dbReference type="EMBL" id="VSWD01000007">
    <property type="protein sequence ID" value="KAK3097632.1"/>
    <property type="molecule type" value="Genomic_DNA"/>
</dbReference>
<dbReference type="PRINTS" id="PR00237">
    <property type="entry name" value="GPCRRHODOPSN"/>
</dbReference>
<comment type="caution">
    <text evidence="11">The sequence shown here is derived from an EMBL/GenBank/DDBJ whole genome shotgun (WGS) entry which is preliminary data.</text>
</comment>
<evidence type="ECO:0000256" key="7">
    <source>
        <dbReference type="ARBA" id="ARBA00023224"/>
    </source>
</evidence>
<feature type="transmembrane region" description="Helical" evidence="9">
    <location>
        <begin position="60"/>
        <end position="82"/>
    </location>
</feature>
<dbReference type="InterPro" id="IPR017452">
    <property type="entry name" value="GPCR_Rhodpsn_7TM"/>
</dbReference>
<dbReference type="Proteomes" id="UP001186944">
    <property type="component" value="Unassembled WGS sequence"/>
</dbReference>
<comment type="similarity">
    <text evidence="8">Belongs to the G-protein coupled receptor 1 family.</text>
</comment>